<dbReference type="GO" id="GO:0061863">
    <property type="term" value="F:microtubule plus end polymerase"/>
    <property type="evidence" value="ECO:0007669"/>
    <property type="project" value="InterPro"/>
</dbReference>
<dbReference type="InterPro" id="IPR048491">
    <property type="entry name" value="XMAP215_CLASP_TOG"/>
</dbReference>
<keyword evidence="11" id="KW-1185">Reference proteome</keyword>
<reference evidence="10" key="1">
    <citation type="submission" date="2020-11" db="EMBL/GenBank/DDBJ databases">
        <authorList>
            <consortium name="DOE Joint Genome Institute"/>
            <person name="Ahrendt S."/>
            <person name="Riley R."/>
            <person name="Andreopoulos W."/>
            <person name="Labutti K."/>
            <person name="Pangilinan J."/>
            <person name="Ruiz-Duenas F.J."/>
            <person name="Barrasa J.M."/>
            <person name="Sanchez-Garcia M."/>
            <person name="Camarero S."/>
            <person name="Miyauchi S."/>
            <person name="Serrano A."/>
            <person name="Linde D."/>
            <person name="Babiker R."/>
            <person name="Drula E."/>
            <person name="Ayuso-Fernandez I."/>
            <person name="Pacheco R."/>
            <person name="Padilla G."/>
            <person name="Ferreira P."/>
            <person name="Barriuso J."/>
            <person name="Kellner H."/>
            <person name="Castanera R."/>
            <person name="Alfaro M."/>
            <person name="Ramirez L."/>
            <person name="Pisabarro A.G."/>
            <person name="Kuo A."/>
            <person name="Tritt A."/>
            <person name="Lipzen A."/>
            <person name="He G."/>
            <person name="Yan M."/>
            <person name="Ng V."/>
            <person name="Cullen D."/>
            <person name="Martin F."/>
            <person name="Rosso M.-N."/>
            <person name="Henrissat B."/>
            <person name="Hibbett D."/>
            <person name="Martinez A.T."/>
            <person name="Grigoriev I.V."/>
        </authorList>
    </citation>
    <scope>NUCLEOTIDE SEQUENCE</scope>
    <source>
        <strain evidence="10">AH 40177</strain>
    </source>
</reference>
<dbReference type="GO" id="GO:0046785">
    <property type="term" value="P:microtubule polymerization"/>
    <property type="evidence" value="ECO:0007669"/>
    <property type="project" value="InterPro"/>
</dbReference>
<dbReference type="Proteomes" id="UP000772434">
    <property type="component" value="Unassembled WGS sequence"/>
</dbReference>
<keyword evidence="6" id="KW-0498">Mitosis</keyword>
<dbReference type="GO" id="GO:0051315">
    <property type="term" value="P:attachment of mitotic spindle microtubules to kinetochore"/>
    <property type="evidence" value="ECO:0007669"/>
    <property type="project" value="UniProtKB-ARBA"/>
</dbReference>
<feature type="compositionally biased region" description="Low complexity" evidence="8">
    <location>
        <begin position="2123"/>
        <end position="2134"/>
    </location>
</feature>
<feature type="region of interest" description="Disordered" evidence="8">
    <location>
        <begin position="1932"/>
        <end position="1993"/>
    </location>
</feature>
<evidence type="ECO:0000256" key="5">
    <source>
        <dbReference type="ARBA" id="ARBA00022701"/>
    </source>
</evidence>
<proteinExistence type="inferred from homology"/>
<feature type="domain" description="TOG" evidence="9">
    <location>
        <begin position="1257"/>
        <end position="1501"/>
    </location>
</feature>
<keyword evidence="3" id="KW-0963">Cytoplasm</keyword>
<feature type="compositionally biased region" description="Low complexity" evidence="8">
    <location>
        <begin position="572"/>
        <end position="585"/>
    </location>
</feature>
<keyword evidence="4" id="KW-0132">Cell division</keyword>
<feature type="compositionally biased region" description="Polar residues" evidence="8">
    <location>
        <begin position="1947"/>
        <end position="1966"/>
    </location>
</feature>
<evidence type="ECO:0000256" key="8">
    <source>
        <dbReference type="SAM" id="MobiDB-lite"/>
    </source>
</evidence>
<dbReference type="InterPro" id="IPR024395">
    <property type="entry name" value="CLASP_N_dom"/>
</dbReference>
<dbReference type="FunFam" id="1.25.10.10:FF:000068">
    <property type="entry name" value="cytoskeleton-associated protein 5 isoform X1"/>
    <property type="match status" value="1"/>
</dbReference>
<dbReference type="Pfam" id="PF12348">
    <property type="entry name" value="CLASP_N"/>
    <property type="match status" value="1"/>
</dbReference>
<dbReference type="FunFam" id="1.25.10.10:FF:000063">
    <property type="entry name" value="Putative cytoskeleton-associated protein 5"/>
    <property type="match status" value="1"/>
</dbReference>
<dbReference type="InterPro" id="IPR045110">
    <property type="entry name" value="XMAP215"/>
</dbReference>
<feature type="compositionally biased region" description="Polar residues" evidence="8">
    <location>
        <begin position="2075"/>
        <end position="2094"/>
    </location>
</feature>
<dbReference type="OrthoDB" id="205662at2759"/>
<evidence type="ECO:0000256" key="1">
    <source>
        <dbReference type="ARBA" id="ARBA00004186"/>
    </source>
</evidence>
<comment type="similarity">
    <text evidence="2">Belongs to the CLASP family.</text>
</comment>
<feature type="region of interest" description="Disordered" evidence="8">
    <location>
        <begin position="2075"/>
        <end position="2134"/>
    </location>
</feature>
<evidence type="ECO:0000256" key="7">
    <source>
        <dbReference type="ARBA" id="ARBA00023212"/>
    </source>
</evidence>
<feature type="domain" description="TOG" evidence="9">
    <location>
        <begin position="617"/>
        <end position="850"/>
    </location>
</feature>
<feature type="compositionally biased region" description="Low complexity" evidence="8">
    <location>
        <begin position="1559"/>
        <end position="1573"/>
    </location>
</feature>
<dbReference type="InterPro" id="IPR016024">
    <property type="entry name" value="ARM-type_fold"/>
</dbReference>
<evidence type="ECO:0000256" key="2">
    <source>
        <dbReference type="ARBA" id="ARBA00009549"/>
    </source>
</evidence>
<evidence type="ECO:0000259" key="9">
    <source>
        <dbReference type="SMART" id="SM01349"/>
    </source>
</evidence>
<evidence type="ECO:0000313" key="11">
    <source>
        <dbReference type="Proteomes" id="UP000772434"/>
    </source>
</evidence>
<sequence length="2134" mass="230164">MDGPPPQEEDFSSMPVSDRLAHKNWKARVSAYETLVKTFQNTASDTDPAFKPYTNNPELLKKIATDSNAVAQEKAVECLVAYVKFAGETAAKTREAVLPALVDKSYGSSRAGTKAHALELTLQYVEVENGGAGVVGDILPGLSAKQPKTVAGCVVALKEIIRLFGIQTTPPPLVLKSLPKIFAHSDKTVRAEGTLLTHALYQYIGPAIETWLADLKPVQVKELKESFDGMEKEGKGKGTLKPERLTRAQAREAEAAEQNGGDGADETTADDEVDTANFDPRAFAEPEDIVSKLPSSLSTALTSSKWKERKEVLDELQAMLNTTPRIKDAPELGDLVKSLATRVQSDANINCVMTAAACLEAIAKGMMASFARFREAVVPPMLERLKERKTNVTDSIGAALDAVFATTSLPDIIPDLSPALAHKNPQVKEGTLKFLSRCLTTSKTPIQPPQIKPLAENLASLLEDSLEGCRNEAAICLGTLMKMVGERPLNAVIEPLSEVRKTRIKEAYEKATVKCKVGGGAPPPKAAPTKPAAGPIKKKTPSVTPKPAQEDLLDDLEPPKKITKGPPARLLAGKSASPASSSGPPISAPAPKKLPPASTSKPAKSTTAAPGGLDTFKYKHTPEDAEALAVDLIPSSVLTDLSDANWKTRLSALDDMNAWLDNVIVDVDAEVVIRALAKKGWAEKNFQVSSKIYGICSLLAERSSTFGRSCVALCVPHMVEKLGDMKLKKPAGDALLVFGEKTSLQFVLNQAYEPLFKQKAPKVLADAIVWITSALTEFGITGVALRSLIDFLKTALQNSNASVRTSATKALVTVKLFAGSDIRDLLQDLNPQLLNTITSEFDKVEGNAPPESTRQSADVTAAPAPTSQQSGGAADALDDLFPRVDIDGLLKGTTVLADAKSEAWKTKKEALETLQSILDQGSNKRLKPNMGEIAQVLKARVVDTNKAVQTLALDIVARIASGMGKPFEKQNRFFVLPLATVLTDQKAPIRNAALNTLTAIASACEGLDSMVPGITSGLETTNPLQKGTLLHWISDWFKEHEPSPGLDLSTWAGPIVASLDDRNVEVRKGAQAMLPILITSAGFDYVMQQTNSLKPASRTSAVPLIQAARPSVASHDLHEPPAPPPNKTKSSAPATQSQAPSPRADSPVLPETSAPKSSSVKATGVRRKLPLGSTRRPDSRSETPVEATVSKLTKPSTGGLKRPGAPTSVVKASTAIPSPSLSLPFVSANLDVRRSRCSRDPNRWINESGPTRKDLADLLYNQMEPHASKEVLSRLFSHDHNPINDHITGIGMLCDLYNSAQGADEVVESVCLANFDLPLKYASIKAHEPQPNLISKCLELVETVLAFLRSISYQLTDNEALCFIPTIVFKLGDAREPVRVRVQNIIQSLPKVYAYSHVFLLLLEHGLKSKVAKTRQGTLDELATLLKKSGMSACDPSKAFPVIASMISDKDSSVRKSALGVLSEGYTISGEKVWSYVGNLPPKDKTQLEERLRRVAGPSTHEKPQTLIAPQIGRVAGSGLPRPGSPAFSSRIGSIPRPASPAVGASKLARPASPLNPMRSTSPTRAPSPSRTAKLPTASHISGSSLLPTPSSPAVASRKTALPSRLGKPKSHLSQPSISHLVDELPTEERFSQDSNGVDESVQPGPEDITLTISSILSSDPSRSVDALKKIQKILSIGPEGGSSSPQYRELAEHTEGLIETITLQMAHIFERPEDIASDENFRLAKHLIQTLNNFCDHPLLAESLTIDILTSLLEELTLRLLETDDNPVKQVKDLSRFINMIILRLFATGRRMSIFRALFALLLQIVKPFSSNRTTGESQEAKVAELVLKCVWKLARSIPQDLNERKLDPVELFPAIEHFLQSVPPNEWRARATNKVPCGDMPLRTIKVIIQHVVAHYGDDVYDLLSASFDDPSATIVYPYVYRILNSSNSHAAPQNGLEDERRSRPVSTASSRPMSPQTTSSANSGDPLRSPSRRDSPVAMNGNGYTSEEPDPDARLLVIIGHISSETTGALHKEGITELHQFLKAYPNKRPRVEKMLESTGAAFRKYINRALASRAAEDAERGVAVADTLSKLESNQLESPSSPTRSDSAPQSPRRVSPGTTDTQDKLSRLHNLFQYTNRSSTGSSQGQSLS</sequence>
<feature type="region of interest" description="Disordered" evidence="8">
    <location>
        <begin position="250"/>
        <end position="270"/>
    </location>
</feature>
<feature type="compositionally biased region" description="Low complexity" evidence="8">
    <location>
        <begin position="1582"/>
        <end position="1597"/>
    </location>
</feature>
<dbReference type="GO" id="GO:0099070">
    <property type="term" value="C:static microtubule bundle"/>
    <property type="evidence" value="ECO:0007669"/>
    <property type="project" value="UniProtKB-ARBA"/>
</dbReference>
<feature type="domain" description="TOG" evidence="9">
    <location>
        <begin position="2"/>
        <end position="236"/>
    </location>
</feature>
<dbReference type="GO" id="GO:0051010">
    <property type="term" value="F:microtubule plus-end binding"/>
    <property type="evidence" value="ECO:0007669"/>
    <property type="project" value="InterPro"/>
</dbReference>
<organism evidence="10 11">
    <name type="scientific">Rhodocollybia butyracea</name>
    <dbReference type="NCBI Taxonomy" id="206335"/>
    <lineage>
        <taxon>Eukaryota</taxon>
        <taxon>Fungi</taxon>
        <taxon>Dikarya</taxon>
        <taxon>Basidiomycota</taxon>
        <taxon>Agaricomycotina</taxon>
        <taxon>Agaricomycetes</taxon>
        <taxon>Agaricomycetidae</taxon>
        <taxon>Agaricales</taxon>
        <taxon>Marasmiineae</taxon>
        <taxon>Omphalotaceae</taxon>
        <taxon>Rhodocollybia</taxon>
    </lineage>
</organism>
<evidence type="ECO:0000256" key="6">
    <source>
        <dbReference type="ARBA" id="ARBA00022776"/>
    </source>
</evidence>
<accession>A0A9P5PTD5</accession>
<dbReference type="GO" id="GO:1990498">
    <property type="term" value="C:mitotic spindle microtubule"/>
    <property type="evidence" value="ECO:0007669"/>
    <property type="project" value="UniProtKB-ARBA"/>
</dbReference>
<dbReference type="SUPFAM" id="SSF48371">
    <property type="entry name" value="ARM repeat"/>
    <property type="match status" value="2"/>
</dbReference>
<dbReference type="GO" id="GO:0044732">
    <property type="term" value="C:mitotic spindle pole body"/>
    <property type="evidence" value="ECO:0007669"/>
    <property type="project" value="UniProtKB-ARBA"/>
</dbReference>
<name>A0A9P5PTD5_9AGAR</name>
<keyword evidence="6" id="KW-0131">Cell cycle</keyword>
<dbReference type="FunFam" id="1.25.10.10:FF:000019">
    <property type="entry name" value="Cytoskeleton-associated protein 5"/>
    <property type="match status" value="1"/>
</dbReference>
<dbReference type="GO" id="GO:0005881">
    <property type="term" value="C:cytoplasmic microtubule"/>
    <property type="evidence" value="ECO:0007669"/>
    <property type="project" value="UniProtKB-ARBA"/>
</dbReference>
<evidence type="ECO:0000256" key="4">
    <source>
        <dbReference type="ARBA" id="ARBA00022618"/>
    </source>
</evidence>
<evidence type="ECO:0000313" key="10">
    <source>
        <dbReference type="EMBL" id="KAF9069668.1"/>
    </source>
</evidence>
<evidence type="ECO:0000256" key="3">
    <source>
        <dbReference type="ARBA" id="ARBA00022490"/>
    </source>
</evidence>
<feature type="domain" description="TOG" evidence="9">
    <location>
        <begin position="282"/>
        <end position="517"/>
    </location>
</feature>
<feature type="compositionally biased region" description="Low complexity" evidence="8">
    <location>
        <begin position="1130"/>
        <end position="1144"/>
    </location>
</feature>
<keyword evidence="7" id="KW-0206">Cytoskeleton</keyword>
<protein>
    <submittedName>
        <fullName evidence="10">Microtubule associated protein</fullName>
    </submittedName>
</protein>
<feature type="region of interest" description="Disordered" evidence="8">
    <location>
        <begin position="1495"/>
        <end position="1617"/>
    </location>
</feature>
<comment type="caution">
    <text evidence="10">The sequence shown here is derived from an EMBL/GenBank/DDBJ whole genome shotgun (WGS) entry which is preliminary data.</text>
</comment>
<dbReference type="GO" id="GO:0051301">
    <property type="term" value="P:cell division"/>
    <property type="evidence" value="ECO:0007669"/>
    <property type="project" value="UniProtKB-KW"/>
</dbReference>
<dbReference type="SMART" id="SM01349">
    <property type="entry name" value="TOG"/>
    <property type="match status" value="5"/>
</dbReference>
<dbReference type="InterPro" id="IPR011989">
    <property type="entry name" value="ARM-like"/>
</dbReference>
<dbReference type="GO" id="GO:1990571">
    <property type="term" value="P:meiotic centromere clustering"/>
    <property type="evidence" value="ECO:0007669"/>
    <property type="project" value="UniProtKB-ARBA"/>
</dbReference>
<comment type="subcellular location">
    <subcellularLocation>
        <location evidence="1">Cytoplasm</location>
        <location evidence="1">Cytoskeleton</location>
        <location evidence="1">Spindle</location>
    </subcellularLocation>
</comment>
<keyword evidence="5" id="KW-0493">Microtubule</keyword>
<gene>
    <name evidence="10" type="ORF">BDP27DRAFT_1447573</name>
</gene>
<dbReference type="InterPro" id="IPR034085">
    <property type="entry name" value="TOG"/>
</dbReference>
<feature type="region of interest" description="Disordered" evidence="8">
    <location>
        <begin position="1110"/>
        <end position="1207"/>
    </location>
</feature>
<feature type="region of interest" description="Disordered" evidence="8">
    <location>
        <begin position="840"/>
        <end position="874"/>
    </location>
</feature>
<dbReference type="Pfam" id="PF21041">
    <property type="entry name" value="XMAP215_CLASP_TOG"/>
    <property type="match status" value="4"/>
</dbReference>
<feature type="region of interest" description="Disordered" evidence="8">
    <location>
        <begin position="515"/>
        <end position="617"/>
    </location>
</feature>
<feature type="compositionally biased region" description="Low complexity" evidence="8">
    <location>
        <begin position="595"/>
        <end position="610"/>
    </location>
</feature>
<dbReference type="EMBL" id="JADNRY010000048">
    <property type="protein sequence ID" value="KAF9069668.1"/>
    <property type="molecule type" value="Genomic_DNA"/>
</dbReference>
<dbReference type="PANTHER" id="PTHR12609">
    <property type="entry name" value="MICROTUBULE ASSOCIATED PROTEIN XMAP215"/>
    <property type="match status" value="1"/>
</dbReference>
<dbReference type="GO" id="GO:0000022">
    <property type="term" value="P:mitotic spindle elongation"/>
    <property type="evidence" value="ECO:0007669"/>
    <property type="project" value="UniProtKB-ARBA"/>
</dbReference>
<dbReference type="Gene3D" id="1.25.10.10">
    <property type="entry name" value="Leucine-rich Repeat Variant"/>
    <property type="match status" value="5"/>
</dbReference>
<feature type="domain" description="TOG" evidence="9">
    <location>
        <begin position="879"/>
        <end position="1114"/>
    </location>
</feature>
<dbReference type="GO" id="GO:0030951">
    <property type="term" value="P:establishment or maintenance of microtubule cytoskeleton polarity"/>
    <property type="evidence" value="ECO:0007669"/>
    <property type="project" value="InterPro"/>
</dbReference>